<dbReference type="GO" id="GO:0042780">
    <property type="term" value="P:tRNA 3'-end processing"/>
    <property type="evidence" value="ECO:0007669"/>
    <property type="project" value="UniProtKB-UniRule"/>
</dbReference>
<dbReference type="InterPro" id="IPR002121">
    <property type="entry name" value="HRDC_dom"/>
</dbReference>
<dbReference type="EMBL" id="CP039865">
    <property type="protein sequence ID" value="QCK87163.1"/>
    <property type="molecule type" value="Genomic_DNA"/>
</dbReference>
<sequence length="390" mass="43677">MMLITSSSELAAICARLAKHPFVTVDTEFLRETTFWPKLCVIQLASPDEAVAIDALAPDMDLAPFFDLMVDPGIVKVFHAARQDVEIIWHLSKRIPAPLFDSQVAAMVLGYGDSISYDQLVQRTNGTQLDKTSRFTDWSKRPLSEAQIIYAIADVTHLRDVYLKLTGELEKRGRSDWVAEEMRVLTSPETYRQEPERAWERFRTRVRKPRELAVLMEVAAWREREAQMRNVPRSRVLKDDSLIDIAMTGPKTVEALGAMRSIPKGWERSRDGISVVEAAVRGLALDPKTLPAIDKHRPPSQAQSATVELLKVLLKMVAEKHHVAAKVVATSDDLDRIAEDDEADIGALKGWRRELFGEKALALKHGKLALAIERGRVVTIENAMVASLTA</sequence>
<dbReference type="AlphaFoldDB" id="A0A4D7QMF7"/>
<evidence type="ECO:0000256" key="6">
    <source>
        <dbReference type="HAMAP-Rule" id="MF_01899"/>
    </source>
</evidence>
<dbReference type="PANTHER" id="PTHR47649:SF1">
    <property type="entry name" value="RIBONUCLEASE D"/>
    <property type="match status" value="1"/>
</dbReference>
<evidence type="ECO:0000259" key="7">
    <source>
        <dbReference type="PROSITE" id="PS50967"/>
    </source>
</evidence>
<dbReference type="KEGG" id="paqt:E8L99_16040"/>
<dbReference type="Proteomes" id="UP000298588">
    <property type="component" value="Chromosome"/>
</dbReference>
<dbReference type="Pfam" id="PF00570">
    <property type="entry name" value="HRDC"/>
    <property type="match status" value="1"/>
</dbReference>
<keyword evidence="2 6" id="KW-0819">tRNA processing</keyword>
<dbReference type="Gene3D" id="1.10.150.80">
    <property type="entry name" value="HRDC domain"/>
    <property type="match status" value="1"/>
</dbReference>
<keyword evidence="9" id="KW-1185">Reference proteome</keyword>
<dbReference type="RefSeq" id="WP_137100492.1">
    <property type="nucleotide sequence ID" value="NZ_CP039865.1"/>
</dbReference>
<dbReference type="EC" id="3.1.13.5" evidence="6"/>
<dbReference type="GO" id="GO:0008408">
    <property type="term" value="F:3'-5' exonuclease activity"/>
    <property type="evidence" value="ECO:0007669"/>
    <property type="project" value="InterPro"/>
</dbReference>
<keyword evidence="5 6" id="KW-0269">Exonuclease</keyword>
<feature type="domain" description="HRDC" evidence="7">
    <location>
        <begin position="208"/>
        <end position="290"/>
    </location>
</feature>
<dbReference type="GO" id="GO:0000166">
    <property type="term" value="F:nucleotide binding"/>
    <property type="evidence" value="ECO:0007669"/>
    <property type="project" value="InterPro"/>
</dbReference>
<accession>A0A4D7QMF7</accession>
<name>A0A4D7QMF7_9HYPH</name>
<keyword evidence="4 6" id="KW-0378">Hydrolase</keyword>
<evidence type="ECO:0000313" key="8">
    <source>
        <dbReference type="EMBL" id="QCK87163.1"/>
    </source>
</evidence>
<proteinExistence type="inferred from homology"/>
<dbReference type="PROSITE" id="PS50967">
    <property type="entry name" value="HRDC"/>
    <property type="match status" value="1"/>
</dbReference>
<keyword evidence="3 6" id="KW-0540">Nuclease</keyword>
<comment type="similarity">
    <text evidence="6">Belongs to the RNase D family.</text>
</comment>
<keyword evidence="1 6" id="KW-0963">Cytoplasm</keyword>
<comment type="catalytic activity">
    <reaction evidence="6">
        <text>Exonucleolytic cleavage that removes extra residues from the 3'-terminus of tRNA to produce 5'-mononucleotides.</text>
        <dbReference type="EC" id="3.1.13.5"/>
    </reaction>
</comment>
<dbReference type="InterPro" id="IPR012337">
    <property type="entry name" value="RNaseH-like_sf"/>
</dbReference>
<dbReference type="InterPro" id="IPR010997">
    <property type="entry name" value="HRDC-like_sf"/>
</dbReference>
<dbReference type="InterPro" id="IPR036397">
    <property type="entry name" value="RNaseH_sf"/>
</dbReference>
<dbReference type="HAMAP" id="MF_01899">
    <property type="entry name" value="RNase_D"/>
    <property type="match status" value="1"/>
</dbReference>
<comment type="function">
    <text evidence="6">Exonuclease involved in the 3' processing of various precursor tRNAs. Initiates hydrolysis at the 3'-terminus of an RNA molecule and releases 5'-mononucleotides.</text>
</comment>
<dbReference type="OrthoDB" id="9800549at2"/>
<dbReference type="InterPro" id="IPR002562">
    <property type="entry name" value="3'-5'_exonuclease_dom"/>
</dbReference>
<dbReference type="SUPFAM" id="SSF47819">
    <property type="entry name" value="HRDC-like"/>
    <property type="match status" value="2"/>
</dbReference>
<dbReference type="SMART" id="SM00474">
    <property type="entry name" value="35EXOc"/>
    <property type="match status" value="1"/>
</dbReference>
<dbReference type="NCBIfam" id="TIGR01388">
    <property type="entry name" value="rnd"/>
    <property type="match status" value="1"/>
</dbReference>
<dbReference type="Pfam" id="PF01612">
    <property type="entry name" value="DNA_pol_A_exo1"/>
    <property type="match status" value="1"/>
</dbReference>
<dbReference type="PANTHER" id="PTHR47649">
    <property type="entry name" value="RIBONUCLEASE D"/>
    <property type="match status" value="1"/>
</dbReference>
<dbReference type="GO" id="GO:0003676">
    <property type="term" value="F:nucleic acid binding"/>
    <property type="evidence" value="ECO:0007669"/>
    <property type="project" value="InterPro"/>
</dbReference>
<dbReference type="SUPFAM" id="SSF53098">
    <property type="entry name" value="Ribonuclease H-like"/>
    <property type="match status" value="1"/>
</dbReference>
<evidence type="ECO:0000256" key="1">
    <source>
        <dbReference type="ARBA" id="ARBA00022490"/>
    </source>
</evidence>
<evidence type="ECO:0000256" key="4">
    <source>
        <dbReference type="ARBA" id="ARBA00022801"/>
    </source>
</evidence>
<gene>
    <name evidence="6 8" type="primary">rnd</name>
    <name evidence="8" type="ORF">E8L99_16040</name>
</gene>
<comment type="subcellular location">
    <subcellularLocation>
        <location evidence="6">Cytoplasm</location>
    </subcellularLocation>
</comment>
<dbReference type="CDD" id="cd06142">
    <property type="entry name" value="RNaseD_exo"/>
    <property type="match status" value="1"/>
</dbReference>
<protein>
    <recommendedName>
        <fullName evidence="6">Ribonuclease D</fullName>
        <shortName evidence="6">RNase D</shortName>
        <ecNumber evidence="6">3.1.13.5</ecNumber>
    </recommendedName>
</protein>
<dbReference type="GO" id="GO:0033890">
    <property type="term" value="F:ribonuclease D activity"/>
    <property type="evidence" value="ECO:0007669"/>
    <property type="project" value="UniProtKB-UniRule"/>
</dbReference>
<evidence type="ECO:0000256" key="2">
    <source>
        <dbReference type="ARBA" id="ARBA00022694"/>
    </source>
</evidence>
<dbReference type="Gene3D" id="3.30.420.10">
    <property type="entry name" value="Ribonuclease H-like superfamily/Ribonuclease H"/>
    <property type="match status" value="1"/>
</dbReference>
<dbReference type="InterPro" id="IPR044876">
    <property type="entry name" value="HRDC_dom_sf"/>
</dbReference>
<reference evidence="8 9" key="1">
    <citation type="submission" date="2019-04" db="EMBL/GenBank/DDBJ databases">
        <title>Phreatobacter aquaticus sp. nov.</title>
        <authorList>
            <person name="Choi A."/>
            <person name="Baek K."/>
        </authorList>
    </citation>
    <scope>NUCLEOTIDE SEQUENCE [LARGE SCALE GENOMIC DNA]</scope>
    <source>
        <strain evidence="8 9">NMCR1094</strain>
    </source>
</reference>
<dbReference type="InterPro" id="IPR051086">
    <property type="entry name" value="RNase_D-like"/>
</dbReference>
<evidence type="ECO:0000256" key="3">
    <source>
        <dbReference type="ARBA" id="ARBA00022722"/>
    </source>
</evidence>
<evidence type="ECO:0000313" key="9">
    <source>
        <dbReference type="Proteomes" id="UP000298588"/>
    </source>
</evidence>
<evidence type="ECO:0000256" key="5">
    <source>
        <dbReference type="ARBA" id="ARBA00022839"/>
    </source>
</evidence>
<organism evidence="8 9">
    <name type="scientific">Phreatobacter aquaticus</name>
    <dbReference type="NCBI Taxonomy" id="2570229"/>
    <lineage>
        <taxon>Bacteria</taxon>
        <taxon>Pseudomonadati</taxon>
        <taxon>Pseudomonadota</taxon>
        <taxon>Alphaproteobacteria</taxon>
        <taxon>Hyphomicrobiales</taxon>
        <taxon>Phreatobacteraceae</taxon>
        <taxon>Phreatobacter</taxon>
    </lineage>
</organism>
<dbReference type="GO" id="GO:0005737">
    <property type="term" value="C:cytoplasm"/>
    <property type="evidence" value="ECO:0007669"/>
    <property type="project" value="UniProtKB-SubCell"/>
</dbReference>
<dbReference type="InterPro" id="IPR006292">
    <property type="entry name" value="RNase_D"/>
</dbReference>
<comment type="cofactor">
    <cofactor evidence="6">
        <name>a divalent metal cation</name>
        <dbReference type="ChEBI" id="CHEBI:60240"/>
    </cofactor>
</comment>